<dbReference type="SFLD" id="SFLDS00003">
    <property type="entry name" value="Haloacid_Dehalogenase"/>
    <property type="match status" value="1"/>
</dbReference>
<dbReference type="Pfam" id="PF13419">
    <property type="entry name" value="HAD_2"/>
    <property type="match status" value="1"/>
</dbReference>
<dbReference type="CDD" id="cd16423">
    <property type="entry name" value="HAD_BPGM-like"/>
    <property type="match status" value="1"/>
</dbReference>
<dbReference type="InterPro" id="IPR023214">
    <property type="entry name" value="HAD_sf"/>
</dbReference>
<proteinExistence type="predicted"/>
<dbReference type="SUPFAM" id="SSF56784">
    <property type="entry name" value="HAD-like"/>
    <property type="match status" value="1"/>
</dbReference>
<dbReference type="InterPro" id="IPR041492">
    <property type="entry name" value="HAD_2"/>
</dbReference>
<dbReference type="NCBIfam" id="TIGR01509">
    <property type="entry name" value="HAD-SF-IA-v3"/>
    <property type="match status" value="1"/>
</dbReference>
<dbReference type="KEGG" id="arf:AR1Y2_0965"/>
<keyword evidence="1" id="KW-0378">Hydrolase</keyword>
<evidence type="ECO:0000313" key="1">
    <source>
        <dbReference type="EMBL" id="QCP34419.1"/>
    </source>
</evidence>
<dbReference type="AlphaFoldDB" id="A0A4P8IH09"/>
<dbReference type="InterPro" id="IPR023198">
    <property type="entry name" value="PGP-like_dom2"/>
</dbReference>
<keyword evidence="2" id="KW-1185">Reference proteome</keyword>
<dbReference type="SFLD" id="SFLDG01135">
    <property type="entry name" value="C1.5.6:_HAD__Beta-PGM__Phospha"/>
    <property type="match status" value="1"/>
</dbReference>
<dbReference type="InterPro" id="IPR006439">
    <property type="entry name" value="HAD-SF_hydro_IA"/>
</dbReference>
<evidence type="ECO:0000313" key="2">
    <source>
        <dbReference type="Proteomes" id="UP000298653"/>
    </source>
</evidence>
<reference evidence="1 2" key="1">
    <citation type="submission" date="2019-05" db="EMBL/GenBank/DDBJ databases">
        <title>Complete genome sequencing of Anaerostipes rhamnosivorans.</title>
        <authorList>
            <person name="Bui T.P.N."/>
            <person name="de Vos W.M."/>
        </authorList>
    </citation>
    <scope>NUCLEOTIDE SEQUENCE [LARGE SCALE GENOMIC DNA]</scope>
    <source>
        <strain evidence="1 2">1y2</strain>
    </source>
</reference>
<dbReference type="Proteomes" id="UP000298653">
    <property type="component" value="Chromosome"/>
</dbReference>
<organism evidence="1 2">
    <name type="scientific">Anaerostipes rhamnosivorans</name>
    <dbReference type="NCBI Taxonomy" id="1229621"/>
    <lineage>
        <taxon>Bacteria</taxon>
        <taxon>Bacillati</taxon>
        <taxon>Bacillota</taxon>
        <taxon>Clostridia</taxon>
        <taxon>Lachnospirales</taxon>
        <taxon>Lachnospiraceae</taxon>
        <taxon>Anaerostipes</taxon>
    </lineage>
</organism>
<protein>
    <submittedName>
        <fullName evidence="1">Hydrolase, haloacid dehalogenase-like family</fullName>
    </submittedName>
</protein>
<dbReference type="GO" id="GO:0016787">
    <property type="term" value="F:hydrolase activity"/>
    <property type="evidence" value="ECO:0007669"/>
    <property type="project" value="UniProtKB-KW"/>
</dbReference>
<dbReference type="PANTHER" id="PTHR18901:SF38">
    <property type="entry name" value="PSEUDOURIDINE-5'-PHOSPHATASE"/>
    <property type="match status" value="1"/>
</dbReference>
<dbReference type="Gene3D" id="1.10.150.240">
    <property type="entry name" value="Putative phosphatase, domain 2"/>
    <property type="match status" value="1"/>
</dbReference>
<dbReference type="NCBIfam" id="TIGR01549">
    <property type="entry name" value="HAD-SF-IA-v1"/>
    <property type="match status" value="1"/>
</dbReference>
<dbReference type="InterPro" id="IPR036412">
    <property type="entry name" value="HAD-like_sf"/>
</dbReference>
<dbReference type="OrthoDB" id="9798081at2"/>
<name>A0A4P8IH09_9FIRM</name>
<dbReference type="Gene3D" id="3.40.50.1000">
    <property type="entry name" value="HAD superfamily/HAD-like"/>
    <property type="match status" value="1"/>
</dbReference>
<dbReference type="PANTHER" id="PTHR18901">
    <property type="entry name" value="2-DEOXYGLUCOSE-6-PHOSPHATE PHOSPHATASE 2"/>
    <property type="match status" value="1"/>
</dbReference>
<dbReference type="RefSeq" id="WP_137327957.1">
    <property type="nucleotide sequence ID" value="NZ_CP040058.1"/>
</dbReference>
<gene>
    <name evidence="1" type="ORF">AR1Y2_0965</name>
</gene>
<dbReference type="EMBL" id="CP040058">
    <property type="protein sequence ID" value="QCP34419.1"/>
    <property type="molecule type" value="Genomic_DNA"/>
</dbReference>
<accession>A0A4P8IH09</accession>
<sequence>MLKAVIFDMDGVIVDSEPGYYTALLRLLDEFDEYVDEEYNARYFGTTMEKLFTDTIEYLNLDTTVDYCNRRFFEIYEEVIQEDGFTPIKGAIELIREIHEAGIPLAVASSSPMDHIIRITEDLGVSDYFHALVTGEDCENSKPDPEIFLTAAEKLGVDPKNCAVVEDSVNGVLAGSRAGMKVLGFSNPEYGKPAHEPAQKVVHSLEEADLGTLQSLFN</sequence>
<dbReference type="SFLD" id="SFLDG01129">
    <property type="entry name" value="C1.5:_HAD__Beta-PGM__Phosphata"/>
    <property type="match status" value="1"/>
</dbReference>